<keyword evidence="2" id="KW-1185">Reference proteome</keyword>
<dbReference type="EMBL" id="JASBWT010000026">
    <property type="protein sequence ID" value="KAJ9094225.1"/>
    <property type="molecule type" value="Genomic_DNA"/>
</dbReference>
<reference evidence="1" key="1">
    <citation type="submission" date="2023-04" db="EMBL/GenBank/DDBJ databases">
        <title>Draft Genome sequencing of Naganishia species isolated from polar environments using Oxford Nanopore Technology.</title>
        <authorList>
            <person name="Leo P."/>
            <person name="Venkateswaran K."/>
        </authorList>
    </citation>
    <scope>NUCLEOTIDE SEQUENCE</scope>
    <source>
        <strain evidence="1">MNA-CCFEE 5423</strain>
    </source>
</reference>
<name>A0ACC2V4B9_9TREE</name>
<gene>
    <name evidence="1" type="ORF">QFC21_006051</name>
</gene>
<dbReference type="Proteomes" id="UP001227268">
    <property type="component" value="Unassembled WGS sequence"/>
</dbReference>
<evidence type="ECO:0000313" key="2">
    <source>
        <dbReference type="Proteomes" id="UP001227268"/>
    </source>
</evidence>
<sequence length="224" mass="25743">MQIEFLPEVVKILKERNRLLEENLHNMMQSRPDLDVGPIQLPLEIHLLVAEFLAGDDAYGTLAGYTIACKILRQEMMPVLLETVVVTKAEWLRWDNGDYTPEALFKREGRHTKHLVIHLSEFGPHNVIDLFPNRALEIWRSTVGYERAVSSETLSLSIWKPVSALLLERFLQPPVDIQHPDDPTRDVQWDPNVSRVWSRRAGYCTQKGIEPVNGSTLGLVERWS</sequence>
<accession>A0ACC2V4B9</accession>
<organism evidence="1 2">
    <name type="scientific">Naganishia friedmannii</name>
    <dbReference type="NCBI Taxonomy" id="89922"/>
    <lineage>
        <taxon>Eukaryota</taxon>
        <taxon>Fungi</taxon>
        <taxon>Dikarya</taxon>
        <taxon>Basidiomycota</taxon>
        <taxon>Agaricomycotina</taxon>
        <taxon>Tremellomycetes</taxon>
        <taxon>Filobasidiales</taxon>
        <taxon>Filobasidiaceae</taxon>
        <taxon>Naganishia</taxon>
    </lineage>
</organism>
<evidence type="ECO:0000313" key="1">
    <source>
        <dbReference type="EMBL" id="KAJ9094225.1"/>
    </source>
</evidence>
<comment type="caution">
    <text evidence="1">The sequence shown here is derived from an EMBL/GenBank/DDBJ whole genome shotgun (WGS) entry which is preliminary data.</text>
</comment>
<protein>
    <submittedName>
        <fullName evidence="1">Uncharacterized protein</fullName>
    </submittedName>
</protein>
<proteinExistence type="predicted"/>